<reference evidence="6 7" key="1">
    <citation type="submission" date="2014-08" db="EMBL/GenBank/DDBJ databases">
        <title>Complete genome sequence of Corynebacterium aquilae S-613T(T) (=DSM 44791(T)), isolated from the choana of a healthy golden eagle.</title>
        <authorList>
            <person name="Ruckert C."/>
            <person name="Albersmeier A."/>
            <person name="Winkler A."/>
            <person name="Kalinowski J."/>
        </authorList>
    </citation>
    <scope>NUCLEOTIDE SEQUENCE [LARGE SCALE GENOMIC DNA]</scope>
    <source>
        <strain evidence="6 7">S-613</strain>
    </source>
</reference>
<sequence length="499" mass="53516">MSKNKLVTTLDDALAGLQPGMTITVGGFGICGNPFTLIEGIAERGIGNLTVYSNNPGSHPERGPLGLAHLVERKLVSRFGGSHNSFNKEFERQYLAGEIEVELIPQGTLAERMRAGGAGIPGFYTATGTSTFVAEGGLPEMFDGQGGVSKQSQPKETRVLEFQGQEREYVFERAITSDFGFIRAHKVDKAGNCVFRNTAQNFNMEAGMCADITVVEAEHVVEVGELDPNEIHLPGIFVDRILQLTPEQAENKPIEIVITRPKGGEDPTEAIAHHEPLVREDGKGWTRNGIAARAALELNDGDYVNLGVGIPTLVANHVPDGVDITLQGENGILSIGPSPTEDEVDADLINASKATITLLPGSATFSSSMSFAMIRGGKINAVILGSLQVAENGDIANWGIPGKKMNGMGGAMDLVNGVDHVIALMEQRSDKHTEPKLLHRCTYPLTGSQCVKRVITDLGVYDITEDGFLLVELAPGITVEDVVNHCRVEVKISDNLKTN</sequence>
<dbReference type="SUPFAM" id="SSF100950">
    <property type="entry name" value="NagB/RpiA/CoA transferase-like"/>
    <property type="match status" value="2"/>
</dbReference>
<gene>
    <name evidence="6" type="ORF">CAQU_03665</name>
</gene>
<dbReference type="InterPro" id="IPR037171">
    <property type="entry name" value="NagB/RpiA_transferase-like"/>
</dbReference>
<feature type="active site" description="5-glutamyl coenzyme A thioester intermediate" evidence="5">
    <location>
        <position position="329"/>
    </location>
</feature>
<evidence type="ECO:0000313" key="6">
    <source>
        <dbReference type="EMBL" id="APT84315.1"/>
    </source>
</evidence>
<comment type="similarity">
    <text evidence="2 4">Belongs to the 3-oxoacid CoA-transferase family.</text>
</comment>
<evidence type="ECO:0000256" key="1">
    <source>
        <dbReference type="ARBA" id="ARBA00007047"/>
    </source>
</evidence>
<dbReference type="NCBIfam" id="TIGR02428">
    <property type="entry name" value="pcaJ_scoB_fam"/>
    <property type="match status" value="1"/>
</dbReference>
<dbReference type="PIRSF" id="PIRSF000858">
    <property type="entry name" value="SCOT-t"/>
    <property type="match status" value="1"/>
</dbReference>
<organism evidence="6 7">
    <name type="scientific">Corynebacterium aquilae DSM 44791</name>
    <dbReference type="NCBI Taxonomy" id="1431546"/>
    <lineage>
        <taxon>Bacteria</taxon>
        <taxon>Bacillati</taxon>
        <taxon>Actinomycetota</taxon>
        <taxon>Actinomycetes</taxon>
        <taxon>Mycobacteriales</taxon>
        <taxon>Corynebacteriaceae</taxon>
        <taxon>Corynebacterium</taxon>
    </lineage>
</organism>
<dbReference type="OrthoDB" id="9778604at2"/>
<keyword evidence="7" id="KW-1185">Reference proteome</keyword>
<dbReference type="KEGG" id="caqu:CAQU_03665"/>
<dbReference type="Pfam" id="PF01144">
    <property type="entry name" value="CoA_trans"/>
    <property type="match status" value="2"/>
</dbReference>
<accession>A0A1L7CEQ4</accession>
<dbReference type="SMART" id="SM00882">
    <property type="entry name" value="CoA_trans"/>
    <property type="match status" value="2"/>
</dbReference>
<dbReference type="STRING" id="1431546.CAQU_03665"/>
<dbReference type="PANTHER" id="PTHR13707:SF60">
    <property type="entry name" value="ACETATE COA-TRANSFERASE SUBUNIT ALPHA"/>
    <property type="match status" value="1"/>
</dbReference>
<dbReference type="GO" id="GO:0046952">
    <property type="term" value="P:ketone body catabolic process"/>
    <property type="evidence" value="ECO:0007669"/>
    <property type="project" value="InterPro"/>
</dbReference>
<evidence type="ECO:0000313" key="7">
    <source>
        <dbReference type="Proteomes" id="UP000185478"/>
    </source>
</evidence>
<dbReference type="RefSeq" id="WP_075725293.1">
    <property type="nucleotide sequence ID" value="NZ_CP009245.1"/>
</dbReference>
<evidence type="ECO:0000256" key="3">
    <source>
        <dbReference type="ARBA" id="ARBA00022679"/>
    </source>
</evidence>
<dbReference type="GO" id="GO:0008410">
    <property type="term" value="F:CoA-transferase activity"/>
    <property type="evidence" value="ECO:0007669"/>
    <property type="project" value="InterPro"/>
</dbReference>
<protein>
    <submittedName>
        <fullName evidence="6">Succinyl-CoA:3-ketoacid-CoA transferase</fullName>
    </submittedName>
</protein>
<dbReference type="InterPro" id="IPR012791">
    <property type="entry name" value="3-oxoacid_CoA-transf_B"/>
</dbReference>
<evidence type="ECO:0000256" key="5">
    <source>
        <dbReference type="PIRSR" id="PIRSR000858-1"/>
    </source>
</evidence>
<dbReference type="AlphaFoldDB" id="A0A1L7CEQ4"/>
<dbReference type="EMBL" id="CP009245">
    <property type="protein sequence ID" value="APT84315.1"/>
    <property type="molecule type" value="Genomic_DNA"/>
</dbReference>
<keyword evidence="3 4" id="KW-0808">Transferase</keyword>
<proteinExistence type="inferred from homology"/>
<dbReference type="PANTHER" id="PTHR13707">
    <property type="entry name" value="KETOACID-COENZYME A TRANSFERASE"/>
    <property type="match status" value="1"/>
</dbReference>
<dbReference type="Proteomes" id="UP000185478">
    <property type="component" value="Chromosome"/>
</dbReference>
<evidence type="ECO:0000256" key="2">
    <source>
        <dbReference type="ARBA" id="ARBA00007154"/>
    </source>
</evidence>
<name>A0A1L7CEQ4_9CORY</name>
<comment type="similarity">
    <text evidence="1">Belongs to the 3-oxoacid CoA-transferase subunit B family.</text>
</comment>
<dbReference type="InterPro" id="IPR014388">
    <property type="entry name" value="3-oxoacid_CoA-transferase"/>
</dbReference>
<dbReference type="InterPro" id="IPR004165">
    <property type="entry name" value="CoA_trans_fam_I"/>
</dbReference>
<dbReference type="Gene3D" id="3.40.1080.10">
    <property type="entry name" value="Glutaconate Coenzyme A-transferase"/>
    <property type="match status" value="2"/>
</dbReference>
<evidence type="ECO:0000256" key="4">
    <source>
        <dbReference type="PIRNR" id="PIRNR000858"/>
    </source>
</evidence>